<dbReference type="InterPro" id="IPR019673">
    <property type="entry name" value="Spore_germination_GerPC"/>
</dbReference>
<dbReference type="Pfam" id="PF10737">
    <property type="entry name" value="GerPC"/>
    <property type="match status" value="1"/>
</dbReference>
<keyword evidence="3" id="KW-1185">Reference proteome</keyword>
<dbReference type="Proteomes" id="UP000823485">
    <property type="component" value="Unassembled WGS sequence"/>
</dbReference>
<reference evidence="2 3" key="1">
    <citation type="submission" date="2021-01" db="EMBL/GenBank/DDBJ databases">
        <title>Genomic Encyclopedia of Type Strains, Phase IV (KMG-IV): sequencing the most valuable type-strain genomes for metagenomic binning, comparative biology and taxonomic classification.</title>
        <authorList>
            <person name="Goeker M."/>
        </authorList>
    </citation>
    <scope>NUCLEOTIDE SEQUENCE [LARGE SCALE GENOMIC DNA]</scope>
    <source>
        <strain evidence="2 3">DSM 105453</strain>
    </source>
</reference>
<sequence>MNVNYYIQQLYGCINQQQKAIAQLKSDIQHLSAEVKRLGEKPPMTVERLEYKFDQLKVETLEGTLNIGLSPSSLDAVDELSIPNGTFPQTQTFFRNKEIYRDTISKLNHYIDEELEQHVLDSQTQAGVQLDPSFIQMIKEDVRKQIERRADHYLHYFSSQPNNEGTEEELYHKVYQTVVADINKAVHRFIAEMPNNQGGVNPHGT</sequence>
<protein>
    <submittedName>
        <fullName evidence="2">Spore germination protein PC</fullName>
    </submittedName>
</protein>
<organism evidence="2 3">
    <name type="scientific">Siminovitchia thermophila</name>
    <dbReference type="NCBI Taxonomy" id="1245522"/>
    <lineage>
        <taxon>Bacteria</taxon>
        <taxon>Bacillati</taxon>
        <taxon>Bacillota</taxon>
        <taxon>Bacilli</taxon>
        <taxon>Bacillales</taxon>
        <taxon>Bacillaceae</taxon>
        <taxon>Siminovitchia</taxon>
    </lineage>
</organism>
<evidence type="ECO:0000313" key="3">
    <source>
        <dbReference type="Proteomes" id="UP000823485"/>
    </source>
</evidence>
<gene>
    <name evidence="2" type="ORF">JOC94_004530</name>
</gene>
<proteinExistence type="predicted"/>
<name>A0ABS2RCW9_9BACI</name>
<dbReference type="RefSeq" id="WP_077112354.1">
    <property type="nucleotide sequence ID" value="NZ_JAFBFH010000051.1"/>
</dbReference>
<keyword evidence="1" id="KW-0175">Coiled coil</keyword>
<evidence type="ECO:0000313" key="2">
    <source>
        <dbReference type="EMBL" id="MBM7717501.1"/>
    </source>
</evidence>
<comment type="caution">
    <text evidence="2">The sequence shown here is derived from an EMBL/GenBank/DDBJ whole genome shotgun (WGS) entry which is preliminary data.</text>
</comment>
<accession>A0ABS2RCW9</accession>
<evidence type="ECO:0000256" key="1">
    <source>
        <dbReference type="SAM" id="Coils"/>
    </source>
</evidence>
<dbReference type="EMBL" id="JAFBFH010000051">
    <property type="protein sequence ID" value="MBM7717501.1"/>
    <property type="molecule type" value="Genomic_DNA"/>
</dbReference>
<feature type="coiled-coil region" evidence="1">
    <location>
        <begin position="14"/>
        <end position="41"/>
    </location>
</feature>